<feature type="transmembrane region" description="Helical" evidence="1">
    <location>
        <begin position="110"/>
        <end position="128"/>
    </location>
</feature>
<reference evidence="2 3" key="1">
    <citation type="submission" date="2019-03" db="EMBL/GenBank/DDBJ databases">
        <title>Genomic Encyclopedia of Type Strains, Phase IV (KMG-IV): sequencing the most valuable type-strain genomes for metagenomic binning, comparative biology and taxonomic classification.</title>
        <authorList>
            <person name="Goeker M."/>
        </authorList>
    </citation>
    <scope>NUCLEOTIDE SEQUENCE [LARGE SCALE GENOMIC DNA]</scope>
    <source>
        <strain evidence="2 3">DSM 28697</strain>
    </source>
</reference>
<proteinExistence type="predicted"/>
<protein>
    <submittedName>
        <fullName evidence="2">Uncharacterized protein</fullName>
    </submittedName>
</protein>
<gene>
    <name evidence="2" type="ORF">EV213_104248</name>
</gene>
<dbReference type="AlphaFoldDB" id="A0A4R6U474"/>
<organism evidence="2 3">
    <name type="scientific">Aureibacillus halotolerans</name>
    <dbReference type="NCBI Taxonomy" id="1508390"/>
    <lineage>
        <taxon>Bacteria</taxon>
        <taxon>Bacillati</taxon>
        <taxon>Bacillota</taxon>
        <taxon>Bacilli</taxon>
        <taxon>Bacillales</taxon>
        <taxon>Bacillaceae</taxon>
        <taxon>Aureibacillus</taxon>
    </lineage>
</organism>
<feature type="transmembrane region" description="Helical" evidence="1">
    <location>
        <begin position="47"/>
        <end position="68"/>
    </location>
</feature>
<sequence>MDSDIINILSVIVVIICVAVSVFQMLLSLGFPFGEFAMGGYHRVLPINLRVVSAMNALILLFMGFVLLQHTKIINGLNFLPTNIFVWGITIFLGLNTIANLLSRSKKERFIMTPLSGITFILCLLIVLS</sequence>
<dbReference type="Proteomes" id="UP000295632">
    <property type="component" value="Unassembled WGS sequence"/>
</dbReference>
<evidence type="ECO:0000313" key="2">
    <source>
        <dbReference type="EMBL" id="TDQ41250.1"/>
    </source>
</evidence>
<evidence type="ECO:0000256" key="1">
    <source>
        <dbReference type="SAM" id="Phobius"/>
    </source>
</evidence>
<accession>A0A4R6U474</accession>
<feature type="transmembrane region" description="Helical" evidence="1">
    <location>
        <begin position="84"/>
        <end position="103"/>
    </location>
</feature>
<dbReference type="EMBL" id="SNYJ01000004">
    <property type="protein sequence ID" value="TDQ41250.1"/>
    <property type="molecule type" value="Genomic_DNA"/>
</dbReference>
<feature type="transmembrane region" description="Helical" evidence="1">
    <location>
        <begin position="6"/>
        <end position="27"/>
    </location>
</feature>
<keyword evidence="1" id="KW-0472">Membrane</keyword>
<evidence type="ECO:0000313" key="3">
    <source>
        <dbReference type="Proteomes" id="UP000295632"/>
    </source>
</evidence>
<keyword evidence="3" id="KW-1185">Reference proteome</keyword>
<dbReference type="RefSeq" id="WP_133579840.1">
    <property type="nucleotide sequence ID" value="NZ_SNYJ01000004.1"/>
</dbReference>
<dbReference type="OrthoDB" id="9803232at2"/>
<comment type="caution">
    <text evidence="2">The sequence shown here is derived from an EMBL/GenBank/DDBJ whole genome shotgun (WGS) entry which is preliminary data.</text>
</comment>
<keyword evidence="1" id="KW-1133">Transmembrane helix</keyword>
<name>A0A4R6U474_9BACI</name>
<keyword evidence="1" id="KW-0812">Transmembrane</keyword>